<comment type="caution">
    <text evidence="1">The sequence shown here is derived from an EMBL/GenBank/DDBJ whole genome shotgun (WGS) entry which is preliminary data.</text>
</comment>
<accession>A0AAD4E1Z7</accession>
<dbReference type="GeneID" id="64658778"/>
<dbReference type="AlphaFoldDB" id="A0AAD4E1Z7"/>
<evidence type="ECO:0000313" key="2">
    <source>
        <dbReference type="Proteomes" id="UP001195769"/>
    </source>
</evidence>
<organism evidence="1 2">
    <name type="scientific">Suillus fuscotomentosus</name>
    <dbReference type="NCBI Taxonomy" id="1912939"/>
    <lineage>
        <taxon>Eukaryota</taxon>
        <taxon>Fungi</taxon>
        <taxon>Dikarya</taxon>
        <taxon>Basidiomycota</taxon>
        <taxon>Agaricomycotina</taxon>
        <taxon>Agaricomycetes</taxon>
        <taxon>Agaricomycetidae</taxon>
        <taxon>Boletales</taxon>
        <taxon>Suillineae</taxon>
        <taxon>Suillaceae</taxon>
        <taxon>Suillus</taxon>
    </lineage>
</organism>
<proteinExistence type="predicted"/>
<dbReference type="Gene3D" id="3.60.10.10">
    <property type="entry name" value="Endonuclease/exonuclease/phosphatase"/>
    <property type="match status" value="1"/>
</dbReference>
<dbReference type="SUPFAM" id="SSF56219">
    <property type="entry name" value="DNase I-like"/>
    <property type="match status" value="1"/>
</dbReference>
<dbReference type="EMBL" id="JABBWK010000050">
    <property type="protein sequence ID" value="KAG1897004.1"/>
    <property type="molecule type" value="Genomic_DNA"/>
</dbReference>
<gene>
    <name evidence="1" type="ORF">F5891DRAFT_1130075</name>
</gene>
<evidence type="ECO:0000313" key="1">
    <source>
        <dbReference type="EMBL" id="KAG1897004.1"/>
    </source>
</evidence>
<dbReference type="Proteomes" id="UP001195769">
    <property type="component" value="Unassembled WGS sequence"/>
</dbReference>
<name>A0AAD4E1Z7_9AGAM</name>
<reference evidence="1" key="1">
    <citation type="journal article" date="2020" name="New Phytol.">
        <title>Comparative genomics reveals dynamic genome evolution in host specialist ectomycorrhizal fungi.</title>
        <authorList>
            <person name="Lofgren L.A."/>
            <person name="Nguyen N.H."/>
            <person name="Vilgalys R."/>
            <person name="Ruytinx J."/>
            <person name="Liao H.L."/>
            <person name="Branco S."/>
            <person name="Kuo A."/>
            <person name="LaButti K."/>
            <person name="Lipzen A."/>
            <person name="Andreopoulos W."/>
            <person name="Pangilinan J."/>
            <person name="Riley R."/>
            <person name="Hundley H."/>
            <person name="Na H."/>
            <person name="Barry K."/>
            <person name="Grigoriev I.V."/>
            <person name="Stajich J.E."/>
            <person name="Kennedy P.G."/>
        </authorList>
    </citation>
    <scope>NUCLEOTIDE SEQUENCE</scope>
    <source>
        <strain evidence="1">FC203</strain>
    </source>
</reference>
<protein>
    <submittedName>
        <fullName evidence="1">Uncharacterized protein</fullName>
    </submittedName>
</protein>
<dbReference type="RefSeq" id="XP_041222580.1">
    <property type="nucleotide sequence ID" value="XM_041364480.1"/>
</dbReference>
<sequence>MKEKKIGILAVQETHLSKVDETSLNETFNKRLKIISSIDPEHGNAKGVAIVLNKDLTSSQEATHKEIIPGRAILVQLPWTKGEKITILAVYAPNEPSKNGAFWEEIQTNLTGFPTPDKDALDRLPPKQDNEHATVALMHLKLSLDLRDRWRAENPDLLAYTFAQSNRIYISENILPFSKDWTIEPAGIATGPSTYLSKNIRLGRWTLPLFILKDKDVKDRIIDMGCTMQLDIENLLSNRSTTHNPQTIFKNFKDTAIKFCRDKARTSIPKIQNRIKSLKSDLKACLNDQSIPEEEHCLKRNDMRTDAITSQ</sequence>
<dbReference type="InterPro" id="IPR036691">
    <property type="entry name" value="Endo/exonu/phosph_ase_sf"/>
</dbReference>
<keyword evidence="2" id="KW-1185">Reference proteome</keyword>